<dbReference type="EMBL" id="NBTZ01000024">
    <property type="protein sequence ID" value="OTP78416.1"/>
    <property type="molecule type" value="Genomic_DNA"/>
</dbReference>
<keyword evidence="6 9" id="KW-0238">DNA-binding</keyword>
<evidence type="ECO:0000313" key="13">
    <source>
        <dbReference type="Proteomes" id="UP000195221"/>
    </source>
</evidence>
<dbReference type="AlphaFoldDB" id="A0A242N5I8"/>
<dbReference type="PROSITE" id="PS51755">
    <property type="entry name" value="OMPR_PHOB"/>
    <property type="match status" value="1"/>
</dbReference>
<dbReference type="Proteomes" id="UP000195221">
    <property type="component" value="Unassembled WGS sequence"/>
</dbReference>
<organism evidence="12 13">
    <name type="scientific">Caballeronia sordidicola</name>
    <name type="common">Burkholderia sordidicola</name>
    <dbReference type="NCBI Taxonomy" id="196367"/>
    <lineage>
        <taxon>Bacteria</taxon>
        <taxon>Pseudomonadati</taxon>
        <taxon>Pseudomonadota</taxon>
        <taxon>Betaproteobacteria</taxon>
        <taxon>Burkholderiales</taxon>
        <taxon>Burkholderiaceae</taxon>
        <taxon>Caballeronia</taxon>
    </lineage>
</organism>
<dbReference type="CDD" id="cd00383">
    <property type="entry name" value="trans_reg_C"/>
    <property type="match status" value="1"/>
</dbReference>
<dbReference type="InterPro" id="IPR039420">
    <property type="entry name" value="WalR-like"/>
</dbReference>
<keyword evidence="12" id="KW-0418">Kinase</keyword>
<sequence length="232" mass="26391">MTESNVTVVVVEDDKQIRRFVRSMLEAEHITVFEAGTGREGLREAAFRMPDLYVIDLGLPDTDGIEVIRELRAWSEHPIIVLSARTNEESKVAALDAGADDYLTKPFGSSELLARIRAQLRRRNRVGQQESPLAHFGAIVVNLSERRVTRDGVAIHLTPIEYRLLTTLVRHAGRVLTHQQLLREVWGPTYTENQHYLRVYMGHLRHKLEIDPTQPVHIVTETGVGYRLVGMK</sequence>
<dbReference type="PANTHER" id="PTHR48111">
    <property type="entry name" value="REGULATOR OF RPOS"/>
    <property type="match status" value="1"/>
</dbReference>
<evidence type="ECO:0000256" key="6">
    <source>
        <dbReference type="ARBA" id="ARBA00023125"/>
    </source>
</evidence>
<reference evidence="12 13" key="1">
    <citation type="submission" date="2017-03" db="EMBL/GenBank/DDBJ databases">
        <title>Genome analysis of strain PAMC 26577.</title>
        <authorList>
            <person name="Oh H.-M."/>
            <person name="Yang J.-A."/>
        </authorList>
    </citation>
    <scope>NUCLEOTIDE SEQUENCE [LARGE SCALE GENOMIC DNA]</scope>
    <source>
        <strain evidence="12 13">PAMC 26577</strain>
    </source>
</reference>
<feature type="domain" description="OmpR/PhoB-type" evidence="11">
    <location>
        <begin position="131"/>
        <end position="230"/>
    </location>
</feature>
<comment type="subcellular location">
    <subcellularLocation>
        <location evidence="1">Cytoplasm</location>
    </subcellularLocation>
</comment>
<feature type="DNA-binding region" description="OmpR/PhoB-type" evidence="9">
    <location>
        <begin position="131"/>
        <end position="230"/>
    </location>
</feature>
<dbReference type="RefSeq" id="WP_086386278.1">
    <property type="nucleotide sequence ID" value="NZ_NBTZ01000024.1"/>
</dbReference>
<dbReference type="InterPro" id="IPR001789">
    <property type="entry name" value="Sig_transdc_resp-reg_receiver"/>
</dbReference>
<proteinExistence type="predicted"/>
<keyword evidence="4" id="KW-0902">Two-component regulatory system</keyword>
<evidence type="ECO:0000313" key="12">
    <source>
        <dbReference type="EMBL" id="OTP78416.1"/>
    </source>
</evidence>
<dbReference type="Gene3D" id="3.40.50.2300">
    <property type="match status" value="1"/>
</dbReference>
<dbReference type="GO" id="GO:0005829">
    <property type="term" value="C:cytosol"/>
    <property type="evidence" value="ECO:0007669"/>
    <property type="project" value="TreeGrafter"/>
</dbReference>
<dbReference type="PANTHER" id="PTHR48111:SF50">
    <property type="entry name" value="KDP OPERON TRANSCRIPTIONAL REGULATORY PROTEIN KDPE"/>
    <property type="match status" value="1"/>
</dbReference>
<feature type="domain" description="Response regulatory" evidence="10">
    <location>
        <begin position="7"/>
        <end position="120"/>
    </location>
</feature>
<comment type="caution">
    <text evidence="12">The sequence shown here is derived from an EMBL/GenBank/DDBJ whole genome shotgun (WGS) entry which is preliminary data.</text>
</comment>
<keyword evidence="2" id="KW-0963">Cytoplasm</keyword>
<evidence type="ECO:0000256" key="2">
    <source>
        <dbReference type="ARBA" id="ARBA00022490"/>
    </source>
</evidence>
<dbReference type="InterPro" id="IPR001867">
    <property type="entry name" value="OmpR/PhoB-type_DNA-bd"/>
</dbReference>
<dbReference type="SMART" id="SM00448">
    <property type="entry name" value="REC"/>
    <property type="match status" value="1"/>
</dbReference>
<keyword evidence="12" id="KW-0808">Transferase</keyword>
<dbReference type="FunFam" id="3.40.50.2300:FF:000021">
    <property type="entry name" value="Two-component system response regulator KdpE"/>
    <property type="match status" value="1"/>
</dbReference>
<evidence type="ECO:0000259" key="10">
    <source>
        <dbReference type="PROSITE" id="PS50110"/>
    </source>
</evidence>
<dbReference type="FunFam" id="1.10.10.10:FF:000210">
    <property type="entry name" value="Winged-helix transcriptional response regulator KdpE"/>
    <property type="match status" value="1"/>
</dbReference>
<evidence type="ECO:0000256" key="3">
    <source>
        <dbReference type="ARBA" id="ARBA00022553"/>
    </source>
</evidence>
<dbReference type="Gene3D" id="6.10.250.690">
    <property type="match status" value="1"/>
</dbReference>
<name>A0A242N5I8_CABSO</name>
<dbReference type="GO" id="GO:0016301">
    <property type="term" value="F:kinase activity"/>
    <property type="evidence" value="ECO:0007669"/>
    <property type="project" value="UniProtKB-KW"/>
</dbReference>
<dbReference type="GO" id="GO:0000156">
    <property type="term" value="F:phosphorelay response regulator activity"/>
    <property type="evidence" value="ECO:0007669"/>
    <property type="project" value="TreeGrafter"/>
</dbReference>
<dbReference type="GO" id="GO:0042802">
    <property type="term" value="F:identical protein binding"/>
    <property type="evidence" value="ECO:0007669"/>
    <property type="project" value="UniProtKB-ARBA"/>
</dbReference>
<dbReference type="SUPFAM" id="SSF52172">
    <property type="entry name" value="CheY-like"/>
    <property type="match status" value="1"/>
</dbReference>
<gene>
    <name evidence="12" type="ORF">PAMC26577_04960</name>
</gene>
<dbReference type="Pfam" id="PF00486">
    <property type="entry name" value="Trans_reg_C"/>
    <property type="match status" value="1"/>
</dbReference>
<feature type="modified residue" description="4-aspartylphosphate" evidence="8">
    <location>
        <position position="56"/>
    </location>
</feature>
<evidence type="ECO:0000256" key="8">
    <source>
        <dbReference type="PROSITE-ProRule" id="PRU00169"/>
    </source>
</evidence>
<evidence type="ECO:0000256" key="7">
    <source>
        <dbReference type="ARBA" id="ARBA00023163"/>
    </source>
</evidence>
<keyword evidence="7" id="KW-0804">Transcription</keyword>
<dbReference type="PROSITE" id="PS50110">
    <property type="entry name" value="RESPONSE_REGULATORY"/>
    <property type="match status" value="1"/>
</dbReference>
<dbReference type="GO" id="GO:0032993">
    <property type="term" value="C:protein-DNA complex"/>
    <property type="evidence" value="ECO:0007669"/>
    <property type="project" value="TreeGrafter"/>
</dbReference>
<dbReference type="Gene3D" id="1.10.10.10">
    <property type="entry name" value="Winged helix-like DNA-binding domain superfamily/Winged helix DNA-binding domain"/>
    <property type="match status" value="1"/>
</dbReference>
<dbReference type="GO" id="GO:0000987">
    <property type="term" value="F:cis-regulatory region sequence-specific DNA binding"/>
    <property type="evidence" value="ECO:0007669"/>
    <property type="project" value="UniProtKB-ARBA"/>
</dbReference>
<evidence type="ECO:0000256" key="5">
    <source>
        <dbReference type="ARBA" id="ARBA00023015"/>
    </source>
</evidence>
<protein>
    <submittedName>
        <fullName evidence="12">Sensor histidine kinase</fullName>
    </submittedName>
</protein>
<dbReference type="InterPro" id="IPR011006">
    <property type="entry name" value="CheY-like_superfamily"/>
</dbReference>
<dbReference type="CDD" id="cd17620">
    <property type="entry name" value="REC_OmpR_KdpE-like"/>
    <property type="match status" value="1"/>
</dbReference>
<dbReference type="Pfam" id="PF00072">
    <property type="entry name" value="Response_reg"/>
    <property type="match status" value="1"/>
</dbReference>
<keyword evidence="3 8" id="KW-0597">Phosphoprotein</keyword>
<evidence type="ECO:0000256" key="4">
    <source>
        <dbReference type="ARBA" id="ARBA00023012"/>
    </source>
</evidence>
<dbReference type="SMART" id="SM00862">
    <property type="entry name" value="Trans_reg_C"/>
    <property type="match status" value="1"/>
</dbReference>
<keyword evidence="5" id="KW-0805">Transcription regulation</keyword>
<evidence type="ECO:0000256" key="9">
    <source>
        <dbReference type="PROSITE-ProRule" id="PRU01091"/>
    </source>
</evidence>
<dbReference type="InterPro" id="IPR036388">
    <property type="entry name" value="WH-like_DNA-bd_sf"/>
</dbReference>
<accession>A0A242N5I8</accession>
<dbReference type="GO" id="GO:0045893">
    <property type="term" value="P:positive regulation of DNA-templated transcription"/>
    <property type="evidence" value="ECO:0007669"/>
    <property type="project" value="UniProtKB-ARBA"/>
</dbReference>
<evidence type="ECO:0000256" key="1">
    <source>
        <dbReference type="ARBA" id="ARBA00004496"/>
    </source>
</evidence>
<evidence type="ECO:0000259" key="11">
    <source>
        <dbReference type="PROSITE" id="PS51755"/>
    </source>
</evidence>